<dbReference type="Gene3D" id="2.170.270.10">
    <property type="entry name" value="SET domain"/>
    <property type="match status" value="1"/>
</dbReference>
<dbReference type="InterPro" id="IPR001214">
    <property type="entry name" value="SET_dom"/>
</dbReference>
<sequence length="753" mass="84669">MDQLLTPLHLTFADGQFTDTSPIRHAAMGLSFVSTAGKDIKKKTKKRKTVQSVFASLYDDRGQAQPIIELSPEIVQRKTIFEVKSTNSERKLEVEIVSLEESENVSPVAAMESLREEFAKINISPEIEAATKPKPGGIQTDWLGTSQFYVDALLELQKEASHYHRGGLEGMIRYREALAHDLQFLPYDPTRYIELGLVHVKLGFSDIAAGNAHRALLLIEAALNPDTQFPDIRSHVHEFFRFKFSGYSALAVSDELSHIRRDAYRVLLSGLVGSAAFWDGLVVAREARKLYPDDIEIAELQADLKDGFLDRVEMFKESGLQSEAEKADLVQRSRTGKIYQKKYPWMDQDLYSRTPETMREVNKSFPSRDCEVKAVAFGGTEPRVAAEGEDVGPLGIFASRDFARDELILLDRSITGISDVPSSEQKHCDACHGSLMHPYLRQMPFRLACCNNKALFCSMACYRVATEGYHMALCGVDIDWVYQEPAAVGKVPGIGSRWKAVLFIRVVSIILADLRKSKSTQHPLQHPLVARMAANYPPQGKIPTICDNTHDWHYFENVIAPTKVLLQLGVDIFRDPAWTPEVIQTISWRMENNANMATTNLGGAESRMINLNTHYLFLNHSCDPNVSWHGATPNGDVHISWLRGHDGEILQPGCSAVWCTASRDVKKGEELKISYVGNPMGDEGDTTIEGGRRGKRAWLDKWFDNGCGCRACEEENREDEARDEEREVEKERLRVTRLFGKKKPEDPPIPIQC</sequence>
<dbReference type="EMBL" id="JAUBYV010000011">
    <property type="protein sequence ID" value="KAK2623909.1"/>
    <property type="molecule type" value="Genomic_DNA"/>
</dbReference>
<dbReference type="AlphaFoldDB" id="A0AAD9SVJ9"/>
<dbReference type="PROSITE" id="PS50280">
    <property type="entry name" value="SET"/>
    <property type="match status" value="1"/>
</dbReference>
<accession>A0AAD9SVJ9</accession>
<dbReference type="PANTHER" id="PTHR12197">
    <property type="entry name" value="HISTONE-LYSINE N-METHYLTRANSFERASE SMYD"/>
    <property type="match status" value="1"/>
</dbReference>
<name>A0AAD9SVJ9_9HELO</name>
<evidence type="ECO:0000313" key="2">
    <source>
        <dbReference type="EMBL" id="KAK2623909.1"/>
    </source>
</evidence>
<dbReference type="InterPro" id="IPR046341">
    <property type="entry name" value="SET_dom_sf"/>
</dbReference>
<dbReference type="SUPFAM" id="SSF82199">
    <property type="entry name" value="SET domain"/>
    <property type="match status" value="1"/>
</dbReference>
<dbReference type="Proteomes" id="UP001285354">
    <property type="component" value="Unassembled WGS sequence"/>
</dbReference>
<keyword evidence="3" id="KW-1185">Reference proteome</keyword>
<feature type="domain" description="SET" evidence="1">
    <location>
        <begin position="368"/>
        <end position="676"/>
    </location>
</feature>
<evidence type="ECO:0000313" key="3">
    <source>
        <dbReference type="Proteomes" id="UP001285354"/>
    </source>
</evidence>
<dbReference type="PANTHER" id="PTHR12197:SF251">
    <property type="entry name" value="EG:BACR7C10.4 PROTEIN"/>
    <property type="match status" value="1"/>
</dbReference>
<organism evidence="2 3">
    <name type="scientific">Diplocarpon rosae</name>
    <dbReference type="NCBI Taxonomy" id="946125"/>
    <lineage>
        <taxon>Eukaryota</taxon>
        <taxon>Fungi</taxon>
        <taxon>Dikarya</taxon>
        <taxon>Ascomycota</taxon>
        <taxon>Pezizomycotina</taxon>
        <taxon>Leotiomycetes</taxon>
        <taxon>Helotiales</taxon>
        <taxon>Drepanopezizaceae</taxon>
        <taxon>Diplocarpon</taxon>
    </lineage>
</organism>
<gene>
    <name evidence="2" type="ORF">QTJ16_006543</name>
</gene>
<dbReference type="GO" id="GO:0005634">
    <property type="term" value="C:nucleus"/>
    <property type="evidence" value="ECO:0007669"/>
    <property type="project" value="TreeGrafter"/>
</dbReference>
<dbReference type="InterPro" id="IPR050869">
    <property type="entry name" value="H3K4_H4K5_MeTrfase"/>
</dbReference>
<comment type="caution">
    <text evidence="2">The sequence shown here is derived from an EMBL/GenBank/DDBJ whole genome shotgun (WGS) entry which is preliminary data.</text>
</comment>
<proteinExistence type="predicted"/>
<dbReference type="Pfam" id="PF00856">
    <property type="entry name" value="SET"/>
    <property type="match status" value="1"/>
</dbReference>
<evidence type="ECO:0000259" key="1">
    <source>
        <dbReference type="PROSITE" id="PS50280"/>
    </source>
</evidence>
<reference evidence="2" key="1">
    <citation type="submission" date="2023-06" db="EMBL/GenBank/DDBJ databases">
        <title>Draft genome of Marssonina rosae.</title>
        <authorList>
            <person name="Cheng Q."/>
        </authorList>
    </citation>
    <scope>NUCLEOTIDE SEQUENCE</scope>
    <source>
        <strain evidence="2">R4</strain>
    </source>
</reference>
<protein>
    <recommendedName>
        <fullName evidence="1">SET domain-containing protein</fullName>
    </recommendedName>
</protein>